<gene>
    <name evidence="1" type="ORF">M9H77_35747</name>
</gene>
<organism evidence="1 2">
    <name type="scientific">Catharanthus roseus</name>
    <name type="common">Madagascar periwinkle</name>
    <name type="synonym">Vinca rosea</name>
    <dbReference type="NCBI Taxonomy" id="4058"/>
    <lineage>
        <taxon>Eukaryota</taxon>
        <taxon>Viridiplantae</taxon>
        <taxon>Streptophyta</taxon>
        <taxon>Embryophyta</taxon>
        <taxon>Tracheophyta</taxon>
        <taxon>Spermatophyta</taxon>
        <taxon>Magnoliopsida</taxon>
        <taxon>eudicotyledons</taxon>
        <taxon>Gunneridae</taxon>
        <taxon>Pentapetalae</taxon>
        <taxon>asterids</taxon>
        <taxon>lamiids</taxon>
        <taxon>Gentianales</taxon>
        <taxon>Apocynaceae</taxon>
        <taxon>Rauvolfioideae</taxon>
        <taxon>Vinceae</taxon>
        <taxon>Catharanthinae</taxon>
        <taxon>Catharanthus</taxon>
    </lineage>
</organism>
<proteinExistence type="predicted"/>
<evidence type="ECO:0000313" key="1">
    <source>
        <dbReference type="EMBL" id="KAI5649742.1"/>
    </source>
</evidence>
<protein>
    <submittedName>
        <fullName evidence="1">Uncharacterized protein</fullName>
    </submittedName>
</protein>
<reference evidence="2" key="1">
    <citation type="journal article" date="2023" name="Nat. Plants">
        <title>Single-cell RNA sequencing provides a high-resolution roadmap for understanding the multicellular compartmentation of specialized metabolism.</title>
        <authorList>
            <person name="Sun S."/>
            <person name="Shen X."/>
            <person name="Li Y."/>
            <person name="Li Y."/>
            <person name="Wang S."/>
            <person name="Li R."/>
            <person name="Zhang H."/>
            <person name="Shen G."/>
            <person name="Guo B."/>
            <person name="Wei J."/>
            <person name="Xu J."/>
            <person name="St-Pierre B."/>
            <person name="Chen S."/>
            <person name="Sun C."/>
        </authorList>
    </citation>
    <scope>NUCLEOTIDE SEQUENCE [LARGE SCALE GENOMIC DNA]</scope>
</reference>
<sequence length="503" mass="57033">MLLRTSSNPVGQRTHFLDNHNKDSDSLHLYDNSDSSKVSFIQDQLYLSSLSCDSSPIYRFNGELSEFNVNSRRKLFRRAKSDGDLEGLASISFDIEELYNSKVLNTSLNNNKPQMEQNKSGLRTEPSFSIYSSNDGVAGNYENLERTTTTGESIRSLGSGQFSFRRNSMAQIEENEESEEVPLNEFEDLGIEDESGQSAFDENGEGVEEDYKRMINEDPSNPLFLRNYAQFLQSKGDIYEAEDFYFRATLADPNDCEILVQYARLLWDIHHDKARASSYFEKAARLAPEDSHVLGAYASFLWNMDDDNDDEDEDEGSYNYDPLKVKNGGQEDIHYTEENRPASPPLHLATGLGIDITGFGSSISPFNYMTTDFDDGGSTENYYRMMVEQNPSNPLFLRNFAHFLFEMKGDLEAAEEYYSRAILADPSDGETLSQYAKLIWQLHNDREKASSYFEQAIQAAPEDSNVLGAYARFLWEFDDDKDENNLQKALRVPQGLVAATATA</sequence>
<keyword evidence="2" id="KW-1185">Reference proteome</keyword>
<dbReference type="EMBL" id="CM044708">
    <property type="protein sequence ID" value="KAI5649742.1"/>
    <property type="molecule type" value="Genomic_DNA"/>
</dbReference>
<accession>A0ACB9ZU43</accession>
<dbReference type="Proteomes" id="UP001060085">
    <property type="component" value="Linkage Group LG08"/>
</dbReference>
<evidence type="ECO:0000313" key="2">
    <source>
        <dbReference type="Proteomes" id="UP001060085"/>
    </source>
</evidence>
<comment type="caution">
    <text evidence="1">The sequence shown here is derived from an EMBL/GenBank/DDBJ whole genome shotgun (WGS) entry which is preliminary data.</text>
</comment>
<name>A0ACB9ZU43_CATRO</name>